<dbReference type="AlphaFoldDB" id="A0AAJ2R247"/>
<name>A0AAJ2R247_DELAC</name>
<gene>
    <name evidence="1" type="ORF">SGN30_22885</name>
</gene>
<organism evidence="1 2">
    <name type="scientific">Delftia acidovorans</name>
    <name type="common">Pseudomonas acidovorans</name>
    <name type="synonym">Comamonas acidovorans</name>
    <dbReference type="NCBI Taxonomy" id="80866"/>
    <lineage>
        <taxon>Bacteria</taxon>
        <taxon>Pseudomonadati</taxon>
        <taxon>Pseudomonadota</taxon>
        <taxon>Betaproteobacteria</taxon>
        <taxon>Burkholderiales</taxon>
        <taxon>Comamonadaceae</taxon>
        <taxon>Delftia</taxon>
    </lineage>
</organism>
<dbReference type="EMBL" id="JAWWMZ010000010">
    <property type="protein sequence ID" value="MDX4956271.1"/>
    <property type="molecule type" value="Genomic_DNA"/>
</dbReference>
<sequence length="197" mass="21323">MAVQGIELAVGQRWLTRSGRVCSVQSEIPGKRNHYHWEVKGFDGVWAVTHEGFQGVDGAPRNGDLIELVAQPTPTSTPTPAPVPDGVDLPIESIELAAADLPNRAPDILDAAAGHLRDRAATYDKPEGERSMAQTVAIFNQFHGASMTEAQGWHFMQILKDVRLFTRDGYHQDSGEDCVAYAALKCEAKAREGGAAC</sequence>
<dbReference type="RefSeq" id="WP_319075711.1">
    <property type="nucleotide sequence ID" value="NZ_JAWWMZ010000010.1"/>
</dbReference>
<evidence type="ECO:0000313" key="1">
    <source>
        <dbReference type="EMBL" id="MDX4956271.1"/>
    </source>
</evidence>
<protein>
    <submittedName>
        <fullName evidence="1">Uncharacterized protein</fullName>
    </submittedName>
</protein>
<evidence type="ECO:0000313" key="2">
    <source>
        <dbReference type="Proteomes" id="UP001287445"/>
    </source>
</evidence>
<comment type="caution">
    <text evidence="1">The sequence shown here is derived from an EMBL/GenBank/DDBJ whole genome shotgun (WGS) entry which is preliminary data.</text>
</comment>
<accession>A0AAJ2R247</accession>
<reference evidence="1" key="1">
    <citation type="submission" date="2023-11" db="EMBL/GenBank/DDBJ databases">
        <title>Identification and selenium tolerance of Delftia acidovorans R3-25.</title>
        <authorList>
            <person name="Zhang S."/>
            <person name="Liu Y."/>
            <person name="Guo Y."/>
        </authorList>
    </citation>
    <scope>NUCLEOTIDE SEQUENCE</scope>
    <source>
        <strain evidence="1">R3-25</strain>
    </source>
</reference>
<dbReference type="Proteomes" id="UP001287445">
    <property type="component" value="Unassembled WGS sequence"/>
</dbReference>
<proteinExistence type="predicted"/>